<dbReference type="OrthoDB" id="630188at2759"/>
<dbReference type="InterPro" id="IPR026057">
    <property type="entry name" value="TBL_C"/>
</dbReference>
<evidence type="ECO:0000259" key="9">
    <source>
        <dbReference type="Pfam" id="PF14416"/>
    </source>
</evidence>
<feature type="domain" description="Trichome birefringence-like N-terminal" evidence="9">
    <location>
        <begin position="122"/>
        <end position="174"/>
    </location>
</feature>
<comment type="caution">
    <text evidence="10">The sequence shown here is derived from an EMBL/GenBank/DDBJ whole genome shotgun (WGS) entry which is preliminary data.</text>
</comment>
<dbReference type="GO" id="GO:0016020">
    <property type="term" value="C:membrane"/>
    <property type="evidence" value="ECO:0007669"/>
    <property type="project" value="UniProtKB-SubCell"/>
</dbReference>
<dbReference type="InterPro" id="IPR025846">
    <property type="entry name" value="TBL_N"/>
</dbReference>
<dbReference type="PANTHER" id="PTHR32285:SF63">
    <property type="entry name" value="OS01G0880400 PROTEIN"/>
    <property type="match status" value="1"/>
</dbReference>
<dbReference type="GO" id="GO:0016413">
    <property type="term" value="F:O-acetyltransferase activity"/>
    <property type="evidence" value="ECO:0007669"/>
    <property type="project" value="InterPro"/>
</dbReference>
<name>A0A445BSM7_ARAHY</name>
<keyword evidence="6 7" id="KW-0472">Membrane</keyword>
<evidence type="ECO:0000256" key="7">
    <source>
        <dbReference type="SAM" id="Phobius"/>
    </source>
</evidence>
<dbReference type="Pfam" id="PF14416">
    <property type="entry name" value="PMR5N"/>
    <property type="match status" value="1"/>
</dbReference>
<feature type="transmembrane region" description="Helical" evidence="7">
    <location>
        <begin position="6"/>
        <end position="25"/>
    </location>
</feature>
<dbReference type="AlphaFoldDB" id="A0A445BSM7"/>
<evidence type="ECO:0000256" key="4">
    <source>
        <dbReference type="ARBA" id="ARBA00022968"/>
    </source>
</evidence>
<sequence length="454" mass="52874">MDIWDSWWVLQFMQMLGLLSFWISLPKLRTLFSKAFGFGNKFMKGSSSNVWIFVSISLLLFLSWVYSFVFPSDLSVIQHYDEIIPNTSQSLNHSVEVPNVSHSMNQSFDFEMLKSKVVPMGKCNVFEGSWIHDNSYPLYDASQCPFAERGFNCIANGRRDRGYTKWRWKPKNCDVPRFNARRILEQLRGKRVVFVGDSLSRTQWESLICLLMTGVEDKKSMYEIKGNRITKQIRFLGVRFSTFDLRIDFYRSVFLVRPGSVPKHSPQRIKTTLRLDKIDDISHEWIDSDVLIFNSGHWWTRTKLFDMGWYFQVGNSVKLGMTINSAYNTALHTWASWVENSVNMNRTRVFFRTFESSHWSGKNHNACKVSRNPWKRSNGKERSPISDMINRVVKNMSVPVTVLHVTPMSSYRSDGHVGTWSDNPSVPDCSHWCLPGVPDMWNEILFSYLLPKPL</sequence>
<dbReference type="Pfam" id="PF13839">
    <property type="entry name" value="PC-Esterase"/>
    <property type="match status" value="1"/>
</dbReference>
<evidence type="ECO:0000256" key="5">
    <source>
        <dbReference type="ARBA" id="ARBA00022989"/>
    </source>
</evidence>
<gene>
    <name evidence="10" type="ORF">Ahy_A08g038118</name>
</gene>
<dbReference type="InterPro" id="IPR029962">
    <property type="entry name" value="TBL"/>
</dbReference>
<keyword evidence="11" id="KW-1185">Reference proteome</keyword>
<dbReference type="SMR" id="A0A445BSM7"/>
<accession>A0A445BSM7</accession>
<keyword evidence="3 7" id="KW-0812">Transmembrane</keyword>
<keyword evidence="5 7" id="KW-1133">Transmembrane helix</keyword>
<evidence type="ECO:0000313" key="10">
    <source>
        <dbReference type="EMBL" id="RYR41704.1"/>
    </source>
</evidence>
<dbReference type="GO" id="GO:0005794">
    <property type="term" value="C:Golgi apparatus"/>
    <property type="evidence" value="ECO:0007669"/>
    <property type="project" value="TreeGrafter"/>
</dbReference>
<dbReference type="Proteomes" id="UP000289738">
    <property type="component" value="Chromosome A08"/>
</dbReference>
<dbReference type="PANTHER" id="PTHR32285">
    <property type="entry name" value="PROTEIN TRICHOME BIREFRINGENCE-LIKE 9-RELATED"/>
    <property type="match status" value="1"/>
</dbReference>
<comment type="subcellular location">
    <subcellularLocation>
        <location evidence="1">Membrane</location>
        <topology evidence="1">Single-pass membrane protein</topology>
    </subcellularLocation>
</comment>
<dbReference type="Gramene" id="arahy.Tifrunner.gnm2.ann2.Ah08g062700.1">
    <property type="protein sequence ID" value="arahy.Tifrunner.gnm2.ann2.Ah08g062700.1-CDS"/>
    <property type="gene ID" value="arahy.Tifrunner.gnm2.ann2.Ah08g062700"/>
</dbReference>
<keyword evidence="4" id="KW-0735">Signal-anchor</keyword>
<feature type="domain" description="Trichome birefringence-like C-terminal" evidence="8">
    <location>
        <begin position="175"/>
        <end position="447"/>
    </location>
</feature>
<organism evidence="10 11">
    <name type="scientific">Arachis hypogaea</name>
    <name type="common">Peanut</name>
    <dbReference type="NCBI Taxonomy" id="3818"/>
    <lineage>
        <taxon>Eukaryota</taxon>
        <taxon>Viridiplantae</taxon>
        <taxon>Streptophyta</taxon>
        <taxon>Embryophyta</taxon>
        <taxon>Tracheophyta</taxon>
        <taxon>Spermatophyta</taxon>
        <taxon>Magnoliopsida</taxon>
        <taxon>eudicotyledons</taxon>
        <taxon>Gunneridae</taxon>
        <taxon>Pentapetalae</taxon>
        <taxon>rosids</taxon>
        <taxon>fabids</taxon>
        <taxon>Fabales</taxon>
        <taxon>Fabaceae</taxon>
        <taxon>Papilionoideae</taxon>
        <taxon>50 kb inversion clade</taxon>
        <taxon>dalbergioids sensu lato</taxon>
        <taxon>Dalbergieae</taxon>
        <taxon>Pterocarpus clade</taxon>
        <taxon>Arachis</taxon>
    </lineage>
</organism>
<comment type="similarity">
    <text evidence="2">Belongs to the PC-esterase family. TBL subfamily.</text>
</comment>
<feature type="transmembrane region" description="Helical" evidence="7">
    <location>
        <begin position="50"/>
        <end position="69"/>
    </location>
</feature>
<reference evidence="10 11" key="1">
    <citation type="submission" date="2019-01" db="EMBL/GenBank/DDBJ databases">
        <title>Sequencing of cultivated peanut Arachis hypogaea provides insights into genome evolution and oil improvement.</title>
        <authorList>
            <person name="Chen X."/>
        </authorList>
    </citation>
    <scope>NUCLEOTIDE SEQUENCE [LARGE SCALE GENOMIC DNA]</scope>
    <source>
        <strain evidence="11">cv. Fuhuasheng</strain>
        <tissue evidence="10">Leaves</tissue>
    </source>
</reference>
<evidence type="ECO:0000256" key="1">
    <source>
        <dbReference type="ARBA" id="ARBA00004167"/>
    </source>
</evidence>
<evidence type="ECO:0000313" key="11">
    <source>
        <dbReference type="Proteomes" id="UP000289738"/>
    </source>
</evidence>
<protein>
    <submittedName>
        <fullName evidence="10">Uncharacterized protein</fullName>
    </submittedName>
</protein>
<evidence type="ECO:0000256" key="2">
    <source>
        <dbReference type="ARBA" id="ARBA00007727"/>
    </source>
</evidence>
<proteinExistence type="inferred from homology"/>
<evidence type="ECO:0000256" key="6">
    <source>
        <dbReference type="ARBA" id="ARBA00023136"/>
    </source>
</evidence>
<dbReference type="EMBL" id="SDMP01000008">
    <property type="protein sequence ID" value="RYR41704.1"/>
    <property type="molecule type" value="Genomic_DNA"/>
</dbReference>
<evidence type="ECO:0000256" key="3">
    <source>
        <dbReference type="ARBA" id="ARBA00022692"/>
    </source>
</evidence>
<evidence type="ECO:0000259" key="8">
    <source>
        <dbReference type="Pfam" id="PF13839"/>
    </source>
</evidence>